<proteinExistence type="predicted"/>
<dbReference type="SUPFAM" id="SSF52777">
    <property type="entry name" value="CoA-dependent acyltransferases"/>
    <property type="match status" value="2"/>
</dbReference>
<dbReference type="Gene3D" id="3.30.559.10">
    <property type="entry name" value="Chloramphenicol acetyltransferase-like domain"/>
    <property type="match status" value="1"/>
</dbReference>
<evidence type="ECO:0000256" key="2">
    <source>
        <dbReference type="ARBA" id="ARBA00022450"/>
    </source>
</evidence>
<reference evidence="6 7" key="1">
    <citation type="journal article" date="2019" name="Int. J. Syst. Evol. Microbiol.">
        <title>The Global Catalogue of Microorganisms (GCM) 10K type strain sequencing project: providing services to taxonomists for standard genome sequencing and annotation.</title>
        <authorList>
            <consortium name="The Broad Institute Genomics Platform"/>
            <consortium name="The Broad Institute Genome Sequencing Center for Infectious Disease"/>
            <person name="Wu L."/>
            <person name="Ma J."/>
        </authorList>
    </citation>
    <scope>NUCLEOTIDE SEQUENCE [LARGE SCALE GENOMIC DNA]</scope>
    <source>
        <strain evidence="6 7">JCM 16013</strain>
    </source>
</reference>
<dbReference type="SUPFAM" id="SSF47336">
    <property type="entry name" value="ACP-like"/>
    <property type="match status" value="1"/>
</dbReference>
<comment type="caution">
    <text evidence="6">The sequence shown here is derived from an EMBL/GenBank/DDBJ whole genome shotgun (WGS) entry which is preliminary data.</text>
</comment>
<gene>
    <name evidence="6" type="ORF">GCM10009838_62290</name>
</gene>
<dbReference type="InterPro" id="IPR001242">
    <property type="entry name" value="Condensation_dom"/>
</dbReference>
<evidence type="ECO:0000313" key="7">
    <source>
        <dbReference type="Proteomes" id="UP001499854"/>
    </source>
</evidence>
<comment type="cofactor">
    <cofactor evidence="1">
        <name>pantetheine 4'-phosphate</name>
        <dbReference type="ChEBI" id="CHEBI:47942"/>
    </cofactor>
</comment>
<accession>A0ABN2SR95</accession>
<dbReference type="InterPro" id="IPR036736">
    <property type="entry name" value="ACP-like_sf"/>
</dbReference>
<dbReference type="Proteomes" id="UP001499854">
    <property type="component" value="Unassembled WGS sequence"/>
</dbReference>
<dbReference type="Gene3D" id="3.40.50.1820">
    <property type="entry name" value="alpha/beta hydrolase"/>
    <property type="match status" value="1"/>
</dbReference>
<feature type="domain" description="Carrier" evidence="5">
    <location>
        <begin position="497"/>
        <end position="572"/>
    </location>
</feature>
<dbReference type="SMART" id="SM00823">
    <property type="entry name" value="PKS_PP"/>
    <property type="match status" value="1"/>
</dbReference>
<keyword evidence="7" id="KW-1185">Reference proteome</keyword>
<dbReference type="Gene3D" id="3.30.559.30">
    <property type="entry name" value="Nonribosomal peptide synthetase, condensation domain"/>
    <property type="match status" value="1"/>
</dbReference>
<feature type="compositionally biased region" description="Basic and acidic residues" evidence="4">
    <location>
        <begin position="91"/>
        <end position="133"/>
    </location>
</feature>
<keyword evidence="2" id="KW-0596">Phosphopantetheine</keyword>
<evidence type="ECO:0000256" key="4">
    <source>
        <dbReference type="SAM" id="MobiDB-lite"/>
    </source>
</evidence>
<feature type="region of interest" description="Disordered" evidence="4">
    <location>
        <begin position="90"/>
        <end position="133"/>
    </location>
</feature>
<evidence type="ECO:0000256" key="3">
    <source>
        <dbReference type="ARBA" id="ARBA00022553"/>
    </source>
</evidence>
<evidence type="ECO:0000259" key="5">
    <source>
        <dbReference type="PROSITE" id="PS50075"/>
    </source>
</evidence>
<keyword evidence="3" id="KW-0597">Phosphoprotein</keyword>
<dbReference type="InterPro" id="IPR020806">
    <property type="entry name" value="PKS_PP-bd"/>
</dbReference>
<evidence type="ECO:0000313" key="6">
    <source>
        <dbReference type="EMBL" id="GAA1990605.1"/>
    </source>
</evidence>
<dbReference type="PANTHER" id="PTHR45527">
    <property type="entry name" value="NONRIBOSOMAL PEPTIDE SYNTHETASE"/>
    <property type="match status" value="1"/>
</dbReference>
<sequence length="574" mass="62995">MPSDKETAVTDAPATYALELFCLLGALGRAAVFDPAFTIRAAVRLSGPVDPDVLRQALDDVVGNHDALHSTLTLEPEIRQCVQAPTPVRLTVRDLEDADHGGDRNGRQQADRDQADRYQPGRDQPHRDQTGRDRVASAFVAETVAGRFPPDELPTLWAALGRLAADDWVLVLVTHHLWSDAWSMRVILADLAAAYAARAEGEVPELSEGMAYAAVAEDDRSPRMRERIDERLGYWRERLADMDSPLRPENPYSEIRDGVKAEHTFVLGGPGEASLEAVLACARRNRTTPFVVLLSAFMLWLRAATGSEDIAVPIVTAGRLPEEWETVGLFSNSIVMRADLAAAVTGRDVLRTVHAVCAEAYRHEIPLLRLLEEVPRAAELVVDPDRALPMFQLIQFPDGRGGQAFGPDVQARPIEMPGDSANAQLPDYLWTLELGDRLVGRVYSDPKTFGATTIERQTQEYRRILDQLVRDPDAALAGLGPRRASRDERELESEYTAPRTAAEADLAELWSEQLGVAPVGIHDDFFELGGHSLLAAGLQLEIERRFGVEVPSWVLFLQPTIAGIAEALAEAGVA</sequence>
<evidence type="ECO:0000256" key="1">
    <source>
        <dbReference type="ARBA" id="ARBA00001957"/>
    </source>
</evidence>
<dbReference type="InterPro" id="IPR009081">
    <property type="entry name" value="PP-bd_ACP"/>
</dbReference>
<dbReference type="InterPro" id="IPR029058">
    <property type="entry name" value="AB_hydrolase_fold"/>
</dbReference>
<dbReference type="EMBL" id="BAAAQM010000044">
    <property type="protein sequence ID" value="GAA1990605.1"/>
    <property type="molecule type" value="Genomic_DNA"/>
</dbReference>
<dbReference type="Pfam" id="PF00550">
    <property type="entry name" value="PP-binding"/>
    <property type="match status" value="1"/>
</dbReference>
<name>A0ABN2SR95_9ACTN</name>
<protein>
    <recommendedName>
        <fullName evidence="5">Carrier domain-containing protein</fullName>
    </recommendedName>
</protein>
<dbReference type="RefSeq" id="WP_344660725.1">
    <property type="nucleotide sequence ID" value="NZ_BAAAQM010000044.1"/>
</dbReference>
<dbReference type="PANTHER" id="PTHR45527:SF1">
    <property type="entry name" value="FATTY ACID SYNTHASE"/>
    <property type="match status" value="1"/>
</dbReference>
<dbReference type="PROSITE" id="PS50075">
    <property type="entry name" value="CARRIER"/>
    <property type="match status" value="1"/>
</dbReference>
<dbReference type="Pfam" id="PF00668">
    <property type="entry name" value="Condensation"/>
    <property type="match status" value="1"/>
</dbReference>
<dbReference type="InterPro" id="IPR023213">
    <property type="entry name" value="CAT-like_dom_sf"/>
</dbReference>
<organism evidence="6 7">
    <name type="scientific">Catenulispora subtropica</name>
    <dbReference type="NCBI Taxonomy" id="450798"/>
    <lineage>
        <taxon>Bacteria</taxon>
        <taxon>Bacillati</taxon>
        <taxon>Actinomycetota</taxon>
        <taxon>Actinomycetes</taxon>
        <taxon>Catenulisporales</taxon>
        <taxon>Catenulisporaceae</taxon>
        <taxon>Catenulispora</taxon>
    </lineage>
</organism>